<dbReference type="GO" id="GO:0006352">
    <property type="term" value="P:DNA-templated transcription initiation"/>
    <property type="evidence" value="ECO:0007669"/>
    <property type="project" value="InterPro"/>
</dbReference>
<dbReference type="Proteomes" id="UP000051658">
    <property type="component" value="Unassembled WGS sequence"/>
</dbReference>
<evidence type="ECO:0000313" key="3">
    <source>
        <dbReference type="Proteomes" id="UP000051658"/>
    </source>
</evidence>
<dbReference type="Gene3D" id="1.10.1740.10">
    <property type="match status" value="1"/>
</dbReference>
<dbReference type="EMBL" id="JQBS01000017">
    <property type="protein sequence ID" value="KRN56889.1"/>
    <property type="molecule type" value="Genomic_DNA"/>
</dbReference>
<feature type="domain" description="RNA polymerase sigma-70 ECF-like HTH" evidence="1">
    <location>
        <begin position="12"/>
        <end position="193"/>
    </location>
</feature>
<dbReference type="Pfam" id="PF07638">
    <property type="entry name" value="Sigma70_ECF"/>
    <property type="match status" value="1"/>
</dbReference>
<organism evidence="2 3">
    <name type="scientific">Carnobacterium divergens DSM 20623</name>
    <dbReference type="NCBI Taxonomy" id="1449336"/>
    <lineage>
        <taxon>Bacteria</taxon>
        <taxon>Bacillati</taxon>
        <taxon>Bacillota</taxon>
        <taxon>Bacilli</taxon>
        <taxon>Lactobacillales</taxon>
        <taxon>Carnobacteriaceae</taxon>
        <taxon>Carnobacterium</taxon>
    </lineage>
</organism>
<evidence type="ECO:0000313" key="2">
    <source>
        <dbReference type="EMBL" id="KRN56889.1"/>
    </source>
</evidence>
<dbReference type="GeneID" id="89587830"/>
<accession>A0A0R2HW34</accession>
<dbReference type="AlphaFoldDB" id="A0A0R2HW34"/>
<dbReference type="SUPFAM" id="SSF88946">
    <property type="entry name" value="Sigma2 domain of RNA polymerase sigma factors"/>
    <property type="match status" value="1"/>
</dbReference>
<dbReference type="NCBIfam" id="TIGR02937">
    <property type="entry name" value="sigma70-ECF"/>
    <property type="match status" value="1"/>
</dbReference>
<evidence type="ECO:0000259" key="1">
    <source>
        <dbReference type="Pfam" id="PF07638"/>
    </source>
</evidence>
<dbReference type="PATRIC" id="fig|1449336.4.peg.549"/>
<dbReference type="eggNOG" id="COG1595">
    <property type="taxonomic scope" value="Bacteria"/>
</dbReference>
<dbReference type="GO" id="GO:0003700">
    <property type="term" value="F:DNA-binding transcription factor activity"/>
    <property type="evidence" value="ECO:0007669"/>
    <property type="project" value="InterPro"/>
</dbReference>
<dbReference type="InterPro" id="IPR013324">
    <property type="entry name" value="RNA_pol_sigma_r3/r4-like"/>
</dbReference>
<reference evidence="2 3" key="1">
    <citation type="journal article" date="2015" name="Genome Announc.">
        <title>Expanding the biotechnology potential of lactobacilli through comparative genomics of 213 strains and associated genera.</title>
        <authorList>
            <person name="Sun Z."/>
            <person name="Harris H.M."/>
            <person name="McCann A."/>
            <person name="Guo C."/>
            <person name="Argimon S."/>
            <person name="Zhang W."/>
            <person name="Yang X."/>
            <person name="Jeffery I.B."/>
            <person name="Cooney J.C."/>
            <person name="Kagawa T.F."/>
            <person name="Liu W."/>
            <person name="Song Y."/>
            <person name="Salvetti E."/>
            <person name="Wrobel A."/>
            <person name="Rasinkangas P."/>
            <person name="Parkhill J."/>
            <person name="Rea M.C."/>
            <person name="O'Sullivan O."/>
            <person name="Ritari J."/>
            <person name="Douillard F.P."/>
            <person name="Paul Ross R."/>
            <person name="Yang R."/>
            <person name="Briner A.E."/>
            <person name="Felis G.E."/>
            <person name="de Vos W.M."/>
            <person name="Barrangou R."/>
            <person name="Klaenhammer T.R."/>
            <person name="Caufield P.W."/>
            <person name="Cui Y."/>
            <person name="Zhang H."/>
            <person name="O'Toole P.W."/>
        </authorList>
    </citation>
    <scope>NUCLEOTIDE SEQUENCE [LARGE SCALE GENOMIC DNA]</scope>
    <source>
        <strain evidence="2 3">DSM 20623</strain>
    </source>
</reference>
<dbReference type="InterPro" id="IPR013325">
    <property type="entry name" value="RNA_pol_sigma_r2"/>
</dbReference>
<dbReference type="SUPFAM" id="SSF88659">
    <property type="entry name" value="Sigma3 and sigma4 domains of RNA polymerase sigma factors"/>
    <property type="match status" value="1"/>
</dbReference>
<dbReference type="InterPro" id="IPR014284">
    <property type="entry name" value="RNA_pol_sigma-70_dom"/>
</dbReference>
<keyword evidence="3" id="KW-1185">Reference proteome</keyword>
<dbReference type="InterPro" id="IPR036388">
    <property type="entry name" value="WH-like_DNA-bd_sf"/>
</dbReference>
<dbReference type="Gene3D" id="1.10.10.10">
    <property type="entry name" value="Winged helix-like DNA-binding domain superfamily/Winged helix DNA-binding domain"/>
    <property type="match status" value="1"/>
</dbReference>
<gene>
    <name evidence="2" type="ORF">IV74_GL000537</name>
</gene>
<protein>
    <submittedName>
        <fullName evidence="2">Sigma-70 factor family protein</fullName>
    </submittedName>
</protein>
<name>A0A0R2HW34_CARDV</name>
<dbReference type="RefSeq" id="WP_034572226.1">
    <property type="nucleotide sequence ID" value="NZ_JQBS01000017.1"/>
</dbReference>
<proteinExistence type="predicted"/>
<sequence length="196" mass="23197">MNSNNERKSDGELIVAIKRGQTEEFEQLFLRYLPLTKKLSNMYYFKYLEEEDYLQEARMVFFKAIQQFVEGKGHTFGNFYKLNLKHHLFSLIRKENAKKRGADRLSDSLDEMLENNHAPKYIANQEEQVTAYDKMMISENVTAYYDTLSSFERQVFNGYLANLELEKIAKNLDCEVLKVRNALDRCRQKLRKSFDG</sequence>
<dbReference type="InterPro" id="IPR053812">
    <property type="entry name" value="HTH_Sigma70_ECF-like"/>
</dbReference>
<comment type="caution">
    <text evidence="2">The sequence shown here is derived from an EMBL/GenBank/DDBJ whole genome shotgun (WGS) entry which is preliminary data.</text>
</comment>